<evidence type="ECO:0000313" key="1">
    <source>
        <dbReference type="EMBL" id="MBO8458308.1"/>
    </source>
</evidence>
<proteinExistence type="predicted"/>
<dbReference type="AlphaFoldDB" id="A0A9D9HR47"/>
<dbReference type="InterPro" id="IPR043472">
    <property type="entry name" value="Macro_dom-like"/>
</dbReference>
<dbReference type="Gene3D" id="3.40.220.10">
    <property type="entry name" value="Leucine Aminopeptidase, subunit E, domain 1"/>
    <property type="match status" value="1"/>
</dbReference>
<gene>
    <name evidence="1" type="ORF">IAA81_08815</name>
</gene>
<dbReference type="Proteomes" id="UP000823638">
    <property type="component" value="Unassembled WGS sequence"/>
</dbReference>
<protein>
    <recommendedName>
        <fullName evidence="3">Macro domain-containing protein</fullName>
    </recommendedName>
</protein>
<accession>A0A9D9HR47</accession>
<organism evidence="1 2">
    <name type="scientific">Candidatus Gallitreponema excrementavium</name>
    <dbReference type="NCBI Taxonomy" id="2840840"/>
    <lineage>
        <taxon>Bacteria</taxon>
        <taxon>Pseudomonadati</taxon>
        <taxon>Spirochaetota</taxon>
        <taxon>Spirochaetia</taxon>
        <taxon>Spirochaetales</taxon>
        <taxon>Candidatus Gallitreponema</taxon>
    </lineage>
</organism>
<reference evidence="1" key="2">
    <citation type="journal article" date="2021" name="PeerJ">
        <title>Extensive microbial diversity within the chicken gut microbiome revealed by metagenomics and culture.</title>
        <authorList>
            <person name="Gilroy R."/>
            <person name="Ravi A."/>
            <person name="Getino M."/>
            <person name="Pursley I."/>
            <person name="Horton D.L."/>
            <person name="Alikhan N.F."/>
            <person name="Baker D."/>
            <person name="Gharbi K."/>
            <person name="Hall N."/>
            <person name="Watson M."/>
            <person name="Adriaenssens E.M."/>
            <person name="Foster-Nyarko E."/>
            <person name="Jarju S."/>
            <person name="Secka A."/>
            <person name="Antonio M."/>
            <person name="Oren A."/>
            <person name="Chaudhuri R.R."/>
            <person name="La Ragione R."/>
            <person name="Hildebrand F."/>
            <person name="Pallen M.J."/>
        </authorList>
    </citation>
    <scope>NUCLEOTIDE SEQUENCE</scope>
    <source>
        <strain evidence="1">10532</strain>
    </source>
</reference>
<dbReference type="SUPFAM" id="SSF52949">
    <property type="entry name" value="Macro domain-like"/>
    <property type="match status" value="1"/>
</dbReference>
<dbReference type="EMBL" id="JADIMM010000102">
    <property type="protein sequence ID" value="MBO8458308.1"/>
    <property type="molecule type" value="Genomic_DNA"/>
</dbReference>
<reference evidence="1" key="1">
    <citation type="submission" date="2020-10" db="EMBL/GenBank/DDBJ databases">
        <authorList>
            <person name="Gilroy R."/>
        </authorList>
    </citation>
    <scope>NUCLEOTIDE SEQUENCE</scope>
    <source>
        <strain evidence="1">10532</strain>
    </source>
</reference>
<sequence length="358" mass="39903">MRSNFQQLSLEAVIIPGNGIGEKGKIRDGSFNLTGTKHVISASLDSASRNSTGAEKEKALQESYRKAFKAAGELGCKTLGLPFPAWESYGIPKETELKVLEEEIRNFLLEHPVQVVLAVKEKKLSLVSGKLFDGIQNFIESNAEQEEDSEDILYSGPVPLGAVPVQGKPIHNRREYSHAQKRLLCEEPAPLGSVPIRRKPIHSRRVYSHAQKRLLCEEPAECETEIAGALPEADGIQDFIDSSGGKLNFQNTLQHLIAERKLDNATVYKKAFIDKKFFSKIITKKNYVPKKPTVMALGLALELEIRQYEDFLASAGYAFMPSSKFDLIIKYCVLNKIYNIISIDLILDSYGLPCFSPE</sequence>
<name>A0A9D9HR47_9SPIR</name>
<evidence type="ECO:0008006" key="3">
    <source>
        <dbReference type="Google" id="ProtNLM"/>
    </source>
</evidence>
<evidence type="ECO:0000313" key="2">
    <source>
        <dbReference type="Proteomes" id="UP000823638"/>
    </source>
</evidence>
<comment type="caution">
    <text evidence="1">The sequence shown here is derived from an EMBL/GenBank/DDBJ whole genome shotgun (WGS) entry which is preliminary data.</text>
</comment>